<proteinExistence type="predicted"/>
<feature type="transmembrane region" description="Helical" evidence="1">
    <location>
        <begin position="160"/>
        <end position="183"/>
    </location>
</feature>
<evidence type="ECO:0000313" key="3">
    <source>
        <dbReference type="Proteomes" id="UP001596298"/>
    </source>
</evidence>
<protein>
    <recommendedName>
        <fullName evidence="4">ABC transporter permease</fullName>
    </recommendedName>
</protein>
<keyword evidence="3" id="KW-1185">Reference proteome</keyword>
<keyword evidence="1" id="KW-0812">Transmembrane</keyword>
<feature type="transmembrane region" description="Helical" evidence="1">
    <location>
        <begin position="394"/>
        <end position="416"/>
    </location>
</feature>
<name>A0ABW2AAE5_9MICO</name>
<dbReference type="EMBL" id="JBHSWH010000001">
    <property type="protein sequence ID" value="MFC6703809.1"/>
    <property type="molecule type" value="Genomic_DNA"/>
</dbReference>
<dbReference type="RefSeq" id="WP_382397492.1">
    <property type="nucleotide sequence ID" value="NZ_JBHSWH010000001.1"/>
</dbReference>
<feature type="transmembrane region" description="Helical" evidence="1">
    <location>
        <begin position="124"/>
        <end position="148"/>
    </location>
</feature>
<comment type="caution">
    <text evidence="2">The sequence shown here is derived from an EMBL/GenBank/DDBJ whole genome shotgun (WGS) entry which is preliminary data.</text>
</comment>
<evidence type="ECO:0000313" key="2">
    <source>
        <dbReference type="EMBL" id="MFC6703809.1"/>
    </source>
</evidence>
<accession>A0ABW2AAE5</accession>
<sequence length="530" mass="55608">MRRPIGPMRVTLQTHRRRILAWVIPLMALLTIVAPSYSSTYPRLDQREHLISSMGSNAATRLLYGPLPEPGTIGQLVTWEMGTYLVIATAVLALLLGVSFGRGAEDTGTAELVQACGYRASSRLGAAAGAVATVTVGLGAAVAAVLLVETAFVDELSWQGALGLGAVTACCGLFFGFAGLLAGELADSAGLARLLGFVALAAAFGIRAIANVQDISPLRWFSPLGWIDAEAPYTHDRWWALLIFVAVCALIGLLVWWAGRNREYASAPLHARASSADRLRIRSVLALTWRLERGRWLAWTVIVTAVAALFGGMSGSLIDLLTSDESTAKLMRQLTGERQLDAVFFSFAGVMIGLLVGCYAVLTMLGDATAEADGTMENLLTVGARGRSPLLARIVVAAAGSLAMLLVAGGVGSLVALTQLPGGAGRCFSYIAGQWPAELALIGITGLVIGVHRRWGPVAWLPVAGSGVLVLMGSVLHAPDWLEHAGVFAHVPSYADGSAPSTGVFGLLACFVAAATVGGWRRAQRDVEPD</sequence>
<evidence type="ECO:0000256" key="1">
    <source>
        <dbReference type="SAM" id="Phobius"/>
    </source>
</evidence>
<feature type="transmembrane region" description="Helical" evidence="1">
    <location>
        <begin position="296"/>
        <end position="322"/>
    </location>
</feature>
<feature type="transmembrane region" description="Helical" evidence="1">
    <location>
        <begin position="498"/>
        <end position="520"/>
    </location>
</feature>
<keyword evidence="1" id="KW-1133">Transmembrane helix</keyword>
<feature type="transmembrane region" description="Helical" evidence="1">
    <location>
        <begin position="84"/>
        <end position="103"/>
    </location>
</feature>
<organism evidence="2 3">
    <name type="scientific">Flexivirga alba</name>
    <dbReference type="NCBI Taxonomy" id="702742"/>
    <lineage>
        <taxon>Bacteria</taxon>
        <taxon>Bacillati</taxon>
        <taxon>Actinomycetota</taxon>
        <taxon>Actinomycetes</taxon>
        <taxon>Micrococcales</taxon>
        <taxon>Dermacoccaceae</taxon>
        <taxon>Flexivirga</taxon>
    </lineage>
</organism>
<gene>
    <name evidence="2" type="ORF">ACFQDH_00600</name>
</gene>
<dbReference type="Proteomes" id="UP001596298">
    <property type="component" value="Unassembled WGS sequence"/>
</dbReference>
<evidence type="ECO:0008006" key="4">
    <source>
        <dbReference type="Google" id="ProtNLM"/>
    </source>
</evidence>
<feature type="transmembrane region" description="Helical" evidence="1">
    <location>
        <begin position="428"/>
        <end position="451"/>
    </location>
</feature>
<feature type="transmembrane region" description="Helical" evidence="1">
    <location>
        <begin position="458"/>
        <end position="478"/>
    </location>
</feature>
<feature type="transmembrane region" description="Helical" evidence="1">
    <location>
        <begin position="342"/>
        <end position="362"/>
    </location>
</feature>
<feature type="transmembrane region" description="Helical" evidence="1">
    <location>
        <begin position="190"/>
        <end position="210"/>
    </location>
</feature>
<keyword evidence="1" id="KW-0472">Membrane</keyword>
<feature type="transmembrane region" description="Helical" evidence="1">
    <location>
        <begin position="238"/>
        <end position="259"/>
    </location>
</feature>
<reference evidence="3" key="1">
    <citation type="journal article" date="2019" name="Int. J. Syst. Evol. Microbiol.">
        <title>The Global Catalogue of Microorganisms (GCM) 10K type strain sequencing project: providing services to taxonomists for standard genome sequencing and annotation.</title>
        <authorList>
            <consortium name="The Broad Institute Genomics Platform"/>
            <consortium name="The Broad Institute Genome Sequencing Center for Infectious Disease"/>
            <person name="Wu L."/>
            <person name="Ma J."/>
        </authorList>
    </citation>
    <scope>NUCLEOTIDE SEQUENCE [LARGE SCALE GENOMIC DNA]</scope>
    <source>
        <strain evidence="3">CCUG 58127</strain>
    </source>
</reference>